<feature type="non-terminal residue" evidence="1">
    <location>
        <position position="1"/>
    </location>
</feature>
<dbReference type="AlphaFoldDB" id="A0A3B1BL61"/>
<dbReference type="PANTHER" id="PTHR36966">
    <property type="entry name" value="REP-ASSOCIATED TYROSINE TRANSPOSASE"/>
    <property type="match status" value="1"/>
</dbReference>
<sequence>DGDSDYPMRWSLIKSGFSRAVKINEPRCKSRVSKRERGIWQRRYWEHQIRDESDYNHHVDYIHINPVKHGYVSRASLWDYSSIHRYIKMGVINADWACSSDDVDIRGFGER</sequence>
<proteinExistence type="predicted"/>
<dbReference type="GO" id="GO:0004803">
    <property type="term" value="F:transposase activity"/>
    <property type="evidence" value="ECO:0007669"/>
    <property type="project" value="InterPro"/>
</dbReference>
<accession>A0A3B1BL61</accession>
<dbReference type="InterPro" id="IPR036515">
    <property type="entry name" value="Transposase_17_sf"/>
</dbReference>
<dbReference type="PANTHER" id="PTHR36966:SF1">
    <property type="entry name" value="REP-ASSOCIATED TYROSINE TRANSPOSASE"/>
    <property type="match status" value="1"/>
</dbReference>
<evidence type="ECO:0000313" key="1">
    <source>
        <dbReference type="EMBL" id="VAX12178.1"/>
    </source>
</evidence>
<reference evidence="1" key="1">
    <citation type="submission" date="2018-06" db="EMBL/GenBank/DDBJ databases">
        <authorList>
            <person name="Zhirakovskaya E."/>
        </authorList>
    </citation>
    <scope>NUCLEOTIDE SEQUENCE</scope>
</reference>
<dbReference type="EMBL" id="UOFZ01000022">
    <property type="protein sequence ID" value="VAX12178.1"/>
    <property type="molecule type" value="Genomic_DNA"/>
</dbReference>
<name>A0A3B1BL61_9ZZZZ</name>
<dbReference type="InterPro" id="IPR052715">
    <property type="entry name" value="RAYT_transposase"/>
</dbReference>
<gene>
    <name evidence="1" type="ORF">MNBD_GAMMA24-2568</name>
</gene>
<dbReference type="GO" id="GO:0006313">
    <property type="term" value="P:DNA transposition"/>
    <property type="evidence" value="ECO:0007669"/>
    <property type="project" value="InterPro"/>
</dbReference>
<dbReference type="SUPFAM" id="SSF143422">
    <property type="entry name" value="Transposase IS200-like"/>
    <property type="match status" value="1"/>
</dbReference>
<dbReference type="NCBIfam" id="NF047646">
    <property type="entry name" value="REP_Tyr_transpos"/>
    <property type="match status" value="1"/>
</dbReference>
<dbReference type="Gene3D" id="3.30.70.1290">
    <property type="entry name" value="Transposase IS200-like"/>
    <property type="match status" value="1"/>
</dbReference>
<protein>
    <submittedName>
        <fullName evidence="1">Transposase and inactivated derivatives</fullName>
    </submittedName>
</protein>
<dbReference type="GO" id="GO:0043565">
    <property type="term" value="F:sequence-specific DNA binding"/>
    <property type="evidence" value="ECO:0007669"/>
    <property type="project" value="TreeGrafter"/>
</dbReference>
<organism evidence="1">
    <name type="scientific">hydrothermal vent metagenome</name>
    <dbReference type="NCBI Taxonomy" id="652676"/>
    <lineage>
        <taxon>unclassified sequences</taxon>
        <taxon>metagenomes</taxon>
        <taxon>ecological metagenomes</taxon>
    </lineage>
</organism>